<feature type="chain" id="PRO_5039502502" evidence="1">
    <location>
        <begin position="20"/>
        <end position="95"/>
    </location>
</feature>
<accession>A0A9D4D709</accession>
<organism evidence="2 3">
    <name type="scientific">Dreissena polymorpha</name>
    <name type="common">Zebra mussel</name>
    <name type="synonym">Mytilus polymorpha</name>
    <dbReference type="NCBI Taxonomy" id="45954"/>
    <lineage>
        <taxon>Eukaryota</taxon>
        <taxon>Metazoa</taxon>
        <taxon>Spiralia</taxon>
        <taxon>Lophotrochozoa</taxon>
        <taxon>Mollusca</taxon>
        <taxon>Bivalvia</taxon>
        <taxon>Autobranchia</taxon>
        <taxon>Heteroconchia</taxon>
        <taxon>Euheterodonta</taxon>
        <taxon>Imparidentia</taxon>
        <taxon>Neoheterodontei</taxon>
        <taxon>Myida</taxon>
        <taxon>Dreissenoidea</taxon>
        <taxon>Dreissenidae</taxon>
        <taxon>Dreissena</taxon>
    </lineage>
</organism>
<name>A0A9D4D709_DREPO</name>
<feature type="signal peptide" evidence="1">
    <location>
        <begin position="1"/>
        <end position="19"/>
    </location>
</feature>
<evidence type="ECO:0000313" key="2">
    <source>
        <dbReference type="EMBL" id="KAH3738423.1"/>
    </source>
</evidence>
<reference evidence="2" key="2">
    <citation type="submission" date="2020-11" db="EMBL/GenBank/DDBJ databases">
        <authorList>
            <person name="McCartney M.A."/>
            <person name="Auch B."/>
            <person name="Kono T."/>
            <person name="Mallez S."/>
            <person name="Becker A."/>
            <person name="Gohl D.M."/>
            <person name="Silverstein K.A.T."/>
            <person name="Koren S."/>
            <person name="Bechman K.B."/>
            <person name="Herman A."/>
            <person name="Abrahante J.E."/>
            <person name="Garbe J."/>
        </authorList>
    </citation>
    <scope>NUCLEOTIDE SEQUENCE</scope>
    <source>
        <strain evidence="2">Duluth1</strain>
        <tissue evidence="2">Whole animal</tissue>
    </source>
</reference>
<reference evidence="2" key="1">
    <citation type="journal article" date="2019" name="bioRxiv">
        <title>The Genome of the Zebra Mussel, Dreissena polymorpha: A Resource for Invasive Species Research.</title>
        <authorList>
            <person name="McCartney M.A."/>
            <person name="Auch B."/>
            <person name="Kono T."/>
            <person name="Mallez S."/>
            <person name="Zhang Y."/>
            <person name="Obille A."/>
            <person name="Becker A."/>
            <person name="Abrahante J.E."/>
            <person name="Garbe J."/>
            <person name="Badalamenti J.P."/>
            <person name="Herman A."/>
            <person name="Mangelson H."/>
            <person name="Liachko I."/>
            <person name="Sullivan S."/>
            <person name="Sone E.D."/>
            <person name="Koren S."/>
            <person name="Silverstein K.A.T."/>
            <person name="Beckman K.B."/>
            <person name="Gohl D.M."/>
        </authorList>
    </citation>
    <scope>NUCLEOTIDE SEQUENCE</scope>
    <source>
        <strain evidence="2">Duluth1</strain>
        <tissue evidence="2">Whole animal</tissue>
    </source>
</reference>
<evidence type="ECO:0000256" key="1">
    <source>
        <dbReference type="SAM" id="SignalP"/>
    </source>
</evidence>
<dbReference type="Proteomes" id="UP000828390">
    <property type="component" value="Unassembled WGS sequence"/>
</dbReference>
<dbReference type="AlphaFoldDB" id="A0A9D4D709"/>
<comment type="caution">
    <text evidence="2">The sequence shown here is derived from an EMBL/GenBank/DDBJ whole genome shotgun (WGS) entry which is preliminary data.</text>
</comment>
<proteinExistence type="predicted"/>
<keyword evidence="1" id="KW-0732">Signal</keyword>
<sequence length="95" mass="10335">MNVLKVMCICISAIGLMYSNEIAEEEQTIGTDTHELQETVLNLMRVHGKTICPDSNICLTNRTSQARAHQFSQAKSCCEGMSAPVFIGVALESGD</sequence>
<dbReference type="EMBL" id="JAIWYP010000011">
    <property type="protein sequence ID" value="KAH3738423.1"/>
    <property type="molecule type" value="Genomic_DNA"/>
</dbReference>
<gene>
    <name evidence="2" type="ORF">DPMN_045056</name>
</gene>
<keyword evidence="3" id="KW-1185">Reference proteome</keyword>
<protein>
    <submittedName>
        <fullName evidence="2">Uncharacterized protein</fullName>
    </submittedName>
</protein>
<evidence type="ECO:0000313" key="3">
    <source>
        <dbReference type="Proteomes" id="UP000828390"/>
    </source>
</evidence>